<evidence type="ECO:0000313" key="3">
    <source>
        <dbReference type="Proteomes" id="UP000282184"/>
    </source>
</evidence>
<keyword evidence="3" id="KW-1185">Reference proteome</keyword>
<comment type="caution">
    <text evidence="2">The sequence shown here is derived from an EMBL/GenBank/DDBJ whole genome shotgun (WGS) entry which is preliminary data.</text>
</comment>
<dbReference type="Pfam" id="PF17761">
    <property type="entry name" value="DUF1016_N"/>
    <property type="match status" value="1"/>
</dbReference>
<protein>
    <submittedName>
        <fullName evidence="2">DUF1016 family protein</fullName>
    </submittedName>
</protein>
<dbReference type="Proteomes" id="UP000282184">
    <property type="component" value="Unassembled WGS sequence"/>
</dbReference>
<evidence type="ECO:0000313" key="2">
    <source>
        <dbReference type="EMBL" id="RTQ53402.1"/>
    </source>
</evidence>
<dbReference type="InterPro" id="IPR041527">
    <property type="entry name" value="YhcG_N"/>
</dbReference>
<accession>A0A3S0JKI1</accession>
<evidence type="ECO:0000259" key="1">
    <source>
        <dbReference type="Pfam" id="PF17761"/>
    </source>
</evidence>
<dbReference type="AlphaFoldDB" id="A0A3S0JKI1"/>
<organism evidence="2 3">
    <name type="scientific">Hymenobacter gummosus</name>
    <dbReference type="NCBI Taxonomy" id="1776032"/>
    <lineage>
        <taxon>Bacteria</taxon>
        <taxon>Pseudomonadati</taxon>
        <taxon>Bacteroidota</taxon>
        <taxon>Cytophagia</taxon>
        <taxon>Cytophagales</taxon>
        <taxon>Hymenobacteraceae</taxon>
        <taxon>Hymenobacter</taxon>
    </lineage>
</organism>
<reference evidence="2 3" key="1">
    <citation type="submission" date="2018-12" db="EMBL/GenBank/DDBJ databases">
        <title>Hymenobacter gummosus sp. nov., isolated from a spring.</title>
        <authorList>
            <person name="Nie L."/>
        </authorList>
    </citation>
    <scope>NUCLEOTIDE SEQUENCE [LARGE SCALE GENOMIC DNA]</scope>
    <source>
        <strain evidence="2 3">KCTC 52166</strain>
    </source>
</reference>
<dbReference type="PANTHER" id="PTHR30547">
    <property type="entry name" value="UNCHARACTERIZED PROTEIN YHCG-RELATED"/>
    <property type="match status" value="1"/>
</dbReference>
<dbReference type="InterPro" id="IPR053148">
    <property type="entry name" value="PD-DEXK-like_domain"/>
</dbReference>
<sequence length="195" mass="21304">MVGYYLAEYEQAGRDRATYGDRLLVELARTLRAQGVTGLSHTNLKLCRQLYSIYPQLLTAQASLLQASGLPLLAIGQTVSDQLPAPAALSGMEGSMLLQRLSFLHFIELVAIESPLQRAFYEVQAVQNHWSVRELKRAIQSTLYERTGLSTDKAVVLADHTGAQPLQVGDVVRAGVSGPGATSQLQRNATWSRPL</sequence>
<name>A0A3S0JKI1_9BACT</name>
<gene>
    <name evidence="2" type="ORF">EJV47_01280</name>
</gene>
<dbReference type="PANTHER" id="PTHR30547:SF5">
    <property type="entry name" value="NUCLEASE YHCG-RELATED"/>
    <property type="match status" value="1"/>
</dbReference>
<dbReference type="OrthoDB" id="9801263at2"/>
<proteinExistence type="predicted"/>
<feature type="domain" description="YhcG N-terminal" evidence="1">
    <location>
        <begin position="96"/>
        <end position="146"/>
    </location>
</feature>
<dbReference type="EMBL" id="RXOF01000001">
    <property type="protein sequence ID" value="RTQ53402.1"/>
    <property type="molecule type" value="Genomic_DNA"/>
</dbReference>